<keyword evidence="6" id="KW-0862">Zinc</keyword>
<dbReference type="PROSITE" id="PS51837">
    <property type="entry name" value="LITAF"/>
    <property type="match status" value="1"/>
</dbReference>
<keyword evidence="9" id="KW-1185">Reference proteome</keyword>
<keyword evidence="5" id="KW-0479">Metal-binding</keyword>
<dbReference type="Proteomes" id="UP000008820">
    <property type="component" value="Chromosome 2"/>
</dbReference>
<dbReference type="FunCoup" id="A0A6I8TE29">
    <property type="interactions" value="76"/>
</dbReference>
<dbReference type="GO" id="GO:0031902">
    <property type="term" value="C:late endosome membrane"/>
    <property type="evidence" value="ECO:0007669"/>
    <property type="project" value="UniProtKB-SubCell"/>
</dbReference>
<gene>
    <name evidence="8" type="primary">5569050</name>
</gene>
<name>A0A6I8TE29_AEDAE</name>
<dbReference type="OrthoDB" id="5599753at2759"/>
<dbReference type="InterPro" id="IPR037519">
    <property type="entry name" value="LITAF_fam"/>
</dbReference>
<dbReference type="PANTHER" id="PTHR23292">
    <property type="entry name" value="LIPOPOLYSACCHARIDE-INDUCED TUMOR NECROSIS FACTOR-ALPHA FACTOR"/>
    <property type="match status" value="1"/>
</dbReference>
<organism evidence="8 9">
    <name type="scientific">Aedes aegypti</name>
    <name type="common">Yellowfever mosquito</name>
    <name type="synonym">Culex aegypti</name>
    <dbReference type="NCBI Taxonomy" id="7159"/>
    <lineage>
        <taxon>Eukaryota</taxon>
        <taxon>Metazoa</taxon>
        <taxon>Ecdysozoa</taxon>
        <taxon>Arthropoda</taxon>
        <taxon>Hexapoda</taxon>
        <taxon>Insecta</taxon>
        <taxon>Pterygota</taxon>
        <taxon>Neoptera</taxon>
        <taxon>Endopterygota</taxon>
        <taxon>Diptera</taxon>
        <taxon>Nematocera</taxon>
        <taxon>Culicoidea</taxon>
        <taxon>Culicidae</taxon>
        <taxon>Culicinae</taxon>
        <taxon>Aedini</taxon>
        <taxon>Aedes</taxon>
        <taxon>Stegomyia</taxon>
    </lineage>
</organism>
<evidence type="ECO:0000256" key="6">
    <source>
        <dbReference type="ARBA" id="ARBA00022833"/>
    </source>
</evidence>
<evidence type="ECO:0000256" key="7">
    <source>
        <dbReference type="ARBA" id="ARBA00023136"/>
    </source>
</evidence>
<evidence type="ECO:0000256" key="2">
    <source>
        <dbReference type="ARBA" id="ARBA00004481"/>
    </source>
</evidence>
<evidence type="ECO:0000256" key="3">
    <source>
        <dbReference type="ARBA" id="ARBA00004630"/>
    </source>
</evidence>
<dbReference type="AlphaFoldDB" id="A0A6I8TE29"/>
<reference evidence="8" key="2">
    <citation type="submission" date="2020-05" db="UniProtKB">
        <authorList>
            <consortium name="EnsemblMetazoa"/>
        </authorList>
    </citation>
    <scope>IDENTIFICATION</scope>
    <source>
        <strain evidence="8">LVP_AGWG</strain>
    </source>
</reference>
<dbReference type="PANTHER" id="PTHR23292:SF14">
    <property type="entry name" value="FI16615P1-RELATED"/>
    <property type="match status" value="1"/>
</dbReference>
<reference evidence="8 9" key="1">
    <citation type="submission" date="2017-06" db="EMBL/GenBank/DDBJ databases">
        <title>Aedes aegypti genome working group (AGWG) sequencing and assembly.</title>
        <authorList>
            <consortium name="Aedes aegypti Genome Working Group (AGWG)"/>
            <person name="Matthews B.J."/>
        </authorList>
    </citation>
    <scope>NUCLEOTIDE SEQUENCE [LARGE SCALE GENOMIC DNA]</scope>
    <source>
        <strain evidence="8 9">LVP_AGWG</strain>
    </source>
</reference>
<dbReference type="GO" id="GO:0005765">
    <property type="term" value="C:lysosomal membrane"/>
    <property type="evidence" value="ECO:0007669"/>
    <property type="project" value="UniProtKB-SubCell"/>
</dbReference>
<protein>
    <submittedName>
        <fullName evidence="8">Uncharacterized protein</fullName>
    </submittedName>
</protein>
<evidence type="ECO:0000256" key="5">
    <source>
        <dbReference type="ARBA" id="ARBA00022723"/>
    </source>
</evidence>
<sequence length="87" mass="9626">MTHTLSTRVLGTPAVGPESCTLICPSCRAQVQTRVEHNSTTKTHIIALLLFVFCCWPCICVPYCCNSCRNADHYCPNCNAFIGSHQH</sequence>
<evidence type="ECO:0000313" key="8">
    <source>
        <dbReference type="EnsemblMetazoa" id="AAEL007349-PB"/>
    </source>
</evidence>
<evidence type="ECO:0000256" key="4">
    <source>
        <dbReference type="ARBA" id="ARBA00005975"/>
    </source>
</evidence>
<dbReference type="Pfam" id="PF10601">
    <property type="entry name" value="zf-LITAF-like"/>
    <property type="match status" value="1"/>
</dbReference>
<accession>A0A6I8TE29</accession>
<dbReference type="InterPro" id="IPR006629">
    <property type="entry name" value="LITAF"/>
</dbReference>
<evidence type="ECO:0000313" key="9">
    <source>
        <dbReference type="Proteomes" id="UP000008820"/>
    </source>
</evidence>
<dbReference type="InParanoid" id="A0A6I8TE29"/>
<dbReference type="SMART" id="SM00714">
    <property type="entry name" value="LITAF"/>
    <property type="match status" value="1"/>
</dbReference>
<comment type="similarity">
    <text evidence="4">Belongs to the CDIP1/LITAF family.</text>
</comment>
<comment type="subcellular location">
    <subcellularLocation>
        <location evidence="2">Endosome membrane</location>
        <topology evidence="2">Peripheral membrane protein</topology>
    </subcellularLocation>
    <subcellularLocation>
        <location evidence="1">Late endosome membrane</location>
    </subcellularLocation>
    <subcellularLocation>
        <location evidence="3">Lysosome membrane</location>
        <topology evidence="3">Peripheral membrane protein</topology>
        <orientation evidence="3">Cytoplasmic side</orientation>
    </subcellularLocation>
</comment>
<proteinExistence type="inferred from homology"/>
<dbReference type="GO" id="GO:0008270">
    <property type="term" value="F:zinc ion binding"/>
    <property type="evidence" value="ECO:0007669"/>
    <property type="project" value="TreeGrafter"/>
</dbReference>
<keyword evidence="7" id="KW-0472">Membrane</keyword>
<dbReference type="EnsemblMetazoa" id="AAEL007349-RB">
    <property type="protein sequence ID" value="AAEL007349-PB"/>
    <property type="gene ID" value="AAEL007349"/>
</dbReference>
<evidence type="ECO:0000256" key="1">
    <source>
        <dbReference type="ARBA" id="ARBA00004414"/>
    </source>
</evidence>